<reference evidence="1" key="1">
    <citation type="submission" date="2022-08" db="EMBL/GenBank/DDBJ databases">
        <authorList>
            <consortium name="DOE Joint Genome Institute"/>
            <person name="Min B."/>
            <person name="Riley R."/>
            <person name="Sierra-Patev S."/>
            <person name="Naranjo-Ortiz M."/>
            <person name="Looney B."/>
            <person name="Konkel Z."/>
            <person name="Slot J.C."/>
            <person name="Sakamoto Y."/>
            <person name="Steenwyk J.L."/>
            <person name="Rokas A."/>
            <person name="Carro J."/>
            <person name="Camarero S."/>
            <person name="Ferreira P."/>
            <person name="Molpeceres G."/>
            <person name="Ruiz-Duenas F.J."/>
            <person name="Serrano A."/>
            <person name="Henrissat B."/>
            <person name="Drula E."/>
            <person name="Hughes K.W."/>
            <person name="Mata J.L."/>
            <person name="Ishikawa N.K."/>
            <person name="Vargas-Isla R."/>
            <person name="Ushijima S."/>
            <person name="Smith C.A."/>
            <person name="Ahrendt S."/>
            <person name="Andreopoulos W."/>
            <person name="He G."/>
            <person name="Labutti K."/>
            <person name="Lipzen A."/>
            <person name="Ng V."/>
            <person name="Sandor L."/>
            <person name="Barry K."/>
            <person name="Martinez A.T."/>
            <person name="Xiao Y."/>
            <person name="Gibbons J.G."/>
            <person name="Terashima K."/>
            <person name="Hibbett D.S."/>
            <person name="Grigoriev I.V."/>
        </authorList>
    </citation>
    <scope>NUCLEOTIDE SEQUENCE</scope>
    <source>
        <strain evidence="1">TFB10827</strain>
    </source>
</reference>
<dbReference type="EMBL" id="MU790604">
    <property type="protein sequence ID" value="KAJ3996674.1"/>
    <property type="molecule type" value="Genomic_DNA"/>
</dbReference>
<dbReference type="Proteomes" id="UP001163828">
    <property type="component" value="Unassembled WGS sequence"/>
</dbReference>
<evidence type="ECO:0008006" key="3">
    <source>
        <dbReference type="Google" id="ProtNLM"/>
    </source>
</evidence>
<evidence type="ECO:0000313" key="1">
    <source>
        <dbReference type="EMBL" id="KAJ3996674.1"/>
    </source>
</evidence>
<sequence>MVSGRSRLSLLGLVFSDQVTLRRSMSFINGIALWISQETGGTSQYAAVCNFNFEDQPFVYSCTANRCKKSTGHHGL</sequence>
<protein>
    <recommendedName>
        <fullName evidence="3">Secreted protein</fullName>
    </recommendedName>
</protein>
<keyword evidence="2" id="KW-1185">Reference proteome</keyword>
<evidence type="ECO:0000313" key="2">
    <source>
        <dbReference type="Proteomes" id="UP001163828"/>
    </source>
</evidence>
<gene>
    <name evidence="1" type="ORF">F5050DRAFT_1757486</name>
</gene>
<accession>A0ABQ8QDT0</accession>
<comment type="caution">
    <text evidence="1">The sequence shown here is derived from an EMBL/GenBank/DDBJ whole genome shotgun (WGS) entry which is preliminary data.</text>
</comment>
<organism evidence="1 2">
    <name type="scientific">Lentinula boryana</name>
    <dbReference type="NCBI Taxonomy" id="40481"/>
    <lineage>
        <taxon>Eukaryota</taxon>
        <taxon>Fungi</taxon>
        <taxon>Dikarya</taxon>
        <taxon>Basidiomycota</taxon>
        <taxon>Agaricomycotina</taxon>
        <taxon>Agaricomycetes</taxon>
        <taxon>Agaricomycetidae</taxon>
        <taxon>Agaricales</taxon>
        <taxon>Marasmiineae</taxon>
        <taxon>Omphalotaceae</taxon>
        <taxon>Lentinula</taxon>
    </lineage>
</organism>
<proteinExistence type="predicted"/>
<name>A0ABQ8QDT0_9AGAR</name>